<dbReference type="Proteomes" id="UP001231649">
    <property type="component" value="Chromosome 18"/>
</dbReference>
<proteinExistence type="predicted"/>
<organism evidence="1 2">
    <name type="scientific">Mythimna loreyi</name>
    <dbReference type="NCBI Taxonomy" id="667449"/>
    <lineage>
        <taxon>Eukaryota</taxon>
        <taxon>Metazoa</taxon>
        <taxon>Ecdysozoa</taxon>
        <taxon>Arthropoda</taxon>
        <taxon>Hexapoda</taxon>
        <taxon>Insecta</taxon>
        <taxon>Pterygota</taxon>
        <taxon>Neoptera</taxon>
        <taxon>Endopterygota</taxon>
        <taxon>Lepidoptera</taxon>
        <taxon>Glossata</taxon>
        <taxon>Ditrysia</taxon>
        <taxon>Noctuoidea</taxon>
        <taxon>Noctuidae</taxon>
        <taxon>Noctuinae</taxon>
        <taxon>Hadenini</taxon>
        <taxon>Mythimna</taxon>
    </lineage>
</organism>
<keyword evidence="2" id="KW-1185">Reference proteome</keyword>
<name>A0ACC2QJ07_9NEOP</name>
<accession>A0ACC2QJ07</accession>
<evidence type="ECO:0000313" key="1">
    <source>
        <dbReference type="EMBL" id="KAJ8717517.1"/>
    </source>
</evidence>
<reference evidence="1" key="1">
    <citation type="submission" date="2023-03" db="EMBL/GenBank/DDBJ databases">
        <title>Chromosome-level genomes of two armyworms, Mythimna separata and Mythimna loreyi, provide insights into the biosynthesis and reception of sex pheromones.</title>
        <authorList>
            <person name="Zhao H."/>
        </authorList>
    </citation>
    <scope>NUCLEOTIDE SEQUENCE</scope>
    <source>
        <strain evidence="1">BeijingLab</strain>
    </source>
</reference>
<gene>
    <name evidence="1" type="ORF">PYW08_005916</name>
</gene>
<protein>
    <submittedName>
        <fullName evidence="1">Uncharacterized protein</fullName>
    </submittedName>
</protein>
<sequence>MSATGDVAPPSVFVLDGGFSTQLSCHVGTSADGHPLWSARFLQTQPEDVVNTHLDFLRAGSDIIMTNTYQASVGGFVKHLDLTPEKGFALIKHAVGLAQRARDTYLEECHETGHHPATPLIAGSIGPYGAHLHDGSEYSGNYADVTAVDTMREWHMPRIRALVEAGVDFLAFETIPCLKEAEMLVKILKEFPNMKGWLSFSCKDEHSLAHGEDFKTAVKKCWDLNPDQLVALGVNCCSPKIVAELFKGINDDRIDSPIPFIAYPNSGEKYNPQIGWIDRDKCEALSNFVPEWLDVGVRYVGGCCRTYGADISLIKNQRVYGISVRKKQRDDKLTKLLKENEDLREQNLKLTFETNKLKKEMGKLKDDKFSDYLSLMRERDARYTLYFENLALQLKLKELDGSSYPVDDAYGDPVVLRIALDRCREQLSITQTELKKMTDEYADKVPRREFDTLEAKHFHLSKALDKLEDEYKLLRNQNNRLMASKKSVEEELFETKERCSELERAGTPRPQWELCADFIGGGRDRWWQLASGLSSRDTLRVLLKELGPAAESDQLEHFDGLGMDPAIPPYLRYEGKVRNLRLSRREISVIINDIWLGKRDRQDVSMQHYVTQYFEDRYGQASVRAEWAYNLCAGAEQMLDEPQVKLFWGVLHGHLSEHIYWGHRRHWQALRDSLYSHSKDQETITIEEFEKIARATFPLKSEVDIKNLTDVVRKQLKLKINNNDINLDKLFQENEEGFDRVEFARELFRQRQLAQDKYIREVVAELGGKHVANKTVTVENVKRAFAIVDPAIDHIRMERYIRWAFSDTTTELNNIPPIPLKILTTRLAAGDIERVGPRYRGAHRRTTYK</sequence>
<dbReference type="EMBL" id="CM056794">
    <property type="protein sequence ID" value="KAJ8717517.1"/>
    <property type="molecule type" value="Genomic_DNA"/>
</dbReference>
<evidence type="ECO:0000313" key="2">
    <source>
        <dbReference type="Proteomes" id="UP001231649"/>
    </source>
</evidence>
<comment type="caution">
    <text evidence="1">The sequence shown here is derived from an EMBL/GenBank/DDBJ whole genome shotgun (WGS) entry which is preliminary data.</text>
</comment>